<dbReference type="EMBL" id="LBXO01000001">
    <property type="protein sequence ID" value="KKR33953.1"/>
    <property type="molecule type" value="Genomic_DNA"/>
</dbReference>
<dbReference type="Proteomes" id="UP000034137">
    <property type="component" value="Unassembled WGS sequence"/>
</dbReference>
<comment type="caution">
    <text evidence="2">The sequence shown here is derived from an EMBL/GenBank/DDBJ whole genome shotgun (WGS) entry which is preliminary data.</text>
</comment>
<evidence type="ECO:0000313" key="3">
    <source>
        <dbReference type="Proteomes" id="UP000034137"/>
    </source>
</evidence>
<organism evidence="2 3">
    <name type="scientific">Candidatus Falkowbacteria bacterium GW2011_GWF2_39_8</name>
    <dbReference type="NCBI Taxonomy" id="1618642"/>
    <lineage>
        <taxon>Bacteria</taxon>
        <taxon>Candidatus Falkowiibacteriota</taxon>
    </lineage>
</organism>
<evidence type="ECO:0000313" key="2">
    <source>
        <dbReference type="EMBL" id="KKR33953.1"/>
    </source>
</evidence>
<feature type="compositionally biased region" description="Polar residues" evidence="1">
    <location>
        <begin position="1"/>
        <end position="19"/>
    </location>
</feature>
<gene>
    <name evidence="2" type="ORF">UT64_C0001G0027</name>
</gene>
<protein>
    <submittedName>
        <fullName evidence="2">Uncharacterized protein</fullName>
    </submittedName>
</protein>
<accession>A0A0G0Q1B0</accession>
<proteinExistence type="predicted"/>
<feature type="region of interest" description="Disordered" evidence="1">
    <location>
        <begin position="1"/>
        <end position="37"/>
    </location>
</feature>
<sequence length="158" mass="18002">MFGNRANNILRSMDSSHGTFPQKASEEEPSEEQRKKDKEKLMGFAVKLVEQSDLVKNIEESIKLIKQATEAVGKKDDKELRSVFERLSQFLGYHRDLNKLIFDFKNGFAKLLVDKNAATPAEEIKKIIIKALSEETGIQYLVIENVFDIKNDSTATLH</sequence>
<evidence type="ECO:0000256" key="1">
    <source>
        <dbReference type="SAM" id="MobiDB-lite"/>
    </source>
</evidence>
<dbReference type="AlphaFoldDB" id="A0A0G0Q1B0"/>
<name>A0A0G0Q1B0_9BACT</name>
<reference evidence="2 3" key="1">
    <citation type="journal article" date="2015" name="Nature">
        <title>rRNA introns, odd ribosomes, and small enigmatic genomes across a large radiation of phyla.</title>
        <authorList>
            <person name="Brown C.T."/>
            <person name="Hug L.A."/>
            <person name="Thomas B.C."/>
            <person name="Sharon I."/>
            <person name="Castelle C.J."/>
            <person name="Singh A."/>
            <person name="Wilkins M.J."/>
            <person name="Williams K.H."/>
            <person name="Banfield J.F."/>
        </authorList>
    </citation>
    <scope>NUCLEOTIDE SEQUENCE [LARGE SCALE GENOMIC DNA]</scope>
</reference>